<keyword evidence="3" id="KW-1185">Reference proteome</keyword>
<evidence type="ECO:0000313" key="2">
    <source>
        <dbReference type="EMBL" id="QRC91826.1"/>
    </source>
</evidence>
<dbReference type="VEuPathDB" id="FungiDB:JI435_401740"/>
<accession>A0A7U2ERM6</accession>
<gene>
    <name evidence="2" type="ORF">JI435_401740</name>
</gene>
<protein>
    <submittedName>
        <fullName evidence="2">Uncharacterized protein</fullName>
    </submittedName>
</protein>
<reference evidence="3" key="1">
    <citation type="journal article" date="2021" name="BMC Genomics">
        <title>Chromosome-level genome assembly and manually-curated proteome of model necrotroph Parastagonospora nodorum Sn15 reveals a genome-wide trove of candidate effector homologs, and redundancy of virulence-related functions within an accessory chromosome.</title>
        <authorList>
            <person name="Bertazzoni S."/>
            <person name="Jones D.A.B."/>
            <person name="Phan H.T."/>
            <person name="Tan K.-C."/>
            <person name="Hane J.K."/>
        </authorList>
    </citation>
    <scope>NUCLEOTIDE SEQUENCE [LARGE SCALE GENOMIC DNA]</scope>
    <source>
        <strain evidence="3">SN15 / ATCC MYA-4574 / FGSC 10173)</strain>
    </source>
</reference>
<proteinExistence type="predicted"/>
<dbReference type="AlphaFoldDB" id="A0A7U2ERM6"/>
<evidence type="ECO:0000256" key="1">
    <source>
        <dbReference type="SAM" id="MobiDB-lite"/>
    </source>
</evidence>
<evidence type="ECO:0000313" key="3">
    <source>
        <dbReference type="Proteomes" id="UP000663193"/>
    </source>
</evidence>
<sequence>MPEGCCCRCVGRRRRLRSTCTPQPERKKVRASSRNANDLPSFALTRREQFEPGEPPFCCRCPLHR</sequence>
<feature type="region of interest" description="Disordered" evidence="1">
    <location>
        <begin position="21"/>
        <end position="42"/>
    </location>
</feature>
<organism evidence="2 3">
    <name type="scientific">Phaeosphaeria nodorum (strain SN15 / ATCC MYA-4574 / FGSC 10173)</name>
    <name type="common">Glume blotch fungus</name>
    <name type="synonym">Parastagonospora nodorum</name>
    <dbReference type="NCBI Taxonomy" id="321614"/>
    <lineage>
        <taxon>Eukaryota</taxon>
        <taxon>Fungi</taxon>
        <taxon>Dikarya</taxon>
        <taxon>Ascomycota</taxon>
        <taxon>Pezizomycotina</taxon>
        <taxon>Dothideomycetes</taxon>
        <taxon>Pleosporomycetidae</taxon>
        <taxon>Pleosporales</taxon>
        <taxon>Pleosporineae</taxon>
        <taxon>Phaeosphaeriaceae</taxon>
        <taxon>Parastagonospora</taxon>
    </lineage>
</organism>
<dbReference type="EMBL" id="CP069024">
    <property type="protein sequence ID" value="QRC91826.1"/>
    <property type="molecule type" value="Genomic_DNA"/>
</dbReference>
<name>A0A7U2ERM6_PHANO</name>
<dbReference type="Proteomes" id="UP000663193">
    <property type="component" value="Chromosome 2"/>
</dbReference>